<dbReference type="Gene3D" id="1.10.150.20">
    <property type="entry name" value="5' to 3' exonuclease, C-terminal subdomain"/>
    <property type="match status" value="1"/>
</dbReference>
<dbReference type="InterPro" id="IPR050116">
    <property type="entry name" value="DNA_polymerase-Y"/>
</dbReference>
<proteinExistence type="inferred from homology"/>
<dbReference type="Gene3D" id="3.30.70.270">
    <property type="match status" value="1"/>
</dbReference>
<organism evidence="7 8">
    <name type="scientific">Legionella dresdenensis</name>
    <dbReference type="NCBI Taxonomy" id="450200"/>
    <lineage>
        <taxon>Bacteria</taxon>
        <taxon>Pseudomonadati</taxon>
        <taxon>Pseudomonadota</taxon>
        <taxon>Gammaproteobacteria</taxon>
        <taxon>Legionellales</taxon>
        <taxon>Legionellaceae</taxon>
        <taxon>Legionella</taxon>
    </lineage>
</organism>
<dbReference type="InterPro" id="IPR025188">
    <property type="entry name" value="DUF4113"/>
</dbReference>
<dbReference type="SUPFAM" id="SSF56672">
    <property type="entry name" value="DNA/RNA polymerases"/>
    <property type="match status" value="1"/>
</dbReference>
<dbReference type="Pfam" id="PF13438">
    <property type="entry name" value="DUF4113"/>
    <property type="match status" value="1"/>
</dbReference>
<evidence type="ECO:0000256" key="5">
    <source>
        <dbReference type="ARBA" id="ARBA00023236"/>
    </source>
</evidence>
<dbReference type="PROSITE" id="PS50173">
    <property type="entry name" value="UMUC"/>
    <property type="match status" value="1"/>
</dbReference>
<dbReference type="EMBL" id="JBHSAB010000022">
    <property type="protein sequence ID" value="MFC3909230.1"/>
    <property type="molecule type" value="Genomic_DNA"/>
</dbReference>
<feature type="domain" description="UmuC" evidence="6">
    <location>
        <begin position="2"/>
        <end position="182"/>
    </location>
</feature>
<accession>A0ABV8CGW2</accession>
<keyword evidence="3" id="KW-0741">SOS mutagenesis</keyword>
<sequence>MFALIDCNNFYASCERLFRPDLTDKPIVILSSNDGCVIARSNEAKALGIPMGVPFFQVRALCKQYNVHIFSSNFTLYGDLSRRVMAIIEAAWPETAIYSIDEAFLDLSTMPASQHDEFCRQLQKKLLKYTGIPVSVGLGPTKTLAKLANHVAKRELKTPVFNITEQREWLNRVAIGDVWGIGRHWGKKLLHQGYYTAGDLAAADLYLIRKQYNVLMQRTVMELNGISCSGLGESEPRQSIISSKTFGSMQTEYTAIEQIVSSHCVRAHEKLRQQESLAGYLSVFIRTNRFRADLPQYYQSTGCKLITPSDDLRYLVHSAKLCLKKLFRSGFHYYKAGIQLDFLTDKRNRQFDLFHQASMEEMNKTERLMCLLDSVNKKYGRHALHLAAEGFSHPWGARAELRSPCYTTKWSDLRRVRLG</sequence>
<evidence type="ECO:0000256" key="1">
    <source>
        <dbReference type="ARBA" id="ARBA00010945"/>
    </source>
</evidence>
<comment type="similarity">
    <text evidence="1">Belongs to the DNA polymerase type-Y family.</text>
</comment>
<dbReference type="CDD" id="cd01700">
    <property type="entry name" value="PolY_Pol_V_umuC"/>
    <property type="match status" value="1"/>
</dbReference>
<dbReference type="Proteomes" id="UP001595758">
    <property type="component" value="Unassembled WGS sequence"/>
</dbReference>
<comment type="caution">
    <text evidence="7">The sequence shown here is derived from an EMBL/GenBank/DDBJ whole genome shotgun (WGS) entry which is preliminary data.</text>
</comment>
<reference evidence="8" key="1">
    <citation type="journal article" date="2019" name="Int. J. Syst. Evol. Microbiol.">
        <title>The Global Catalogue of Microorganisms (GCM) 10K type strain sequencing project: providing services to taxonomists for standard genome sequencing and annotation.</title>
        <authorList>
            <consortium name="The Broad Institute Genomics Platform"/>
            <consortium name="The Broad Institute Genome Sequencing Center for Infectious Disease"/>
            <person name="Wu L."/>
            <person name="Ma J."/>
        </authorList>
    </citation>
    <scope>NUCLEOTIDE SEQUENCE [LARGE SCALE GENOMIC DNA]</scope>
    <source>
        <strain evidence="8">CCUG 59858</strain>
    </source>
</reference>
<dbReference type="PANTHER" id="PTHR11076:SF34">
    <property type="entry name" value="PROTEIN UMUC"/>
    <property type="match status" value="1"/>
</dbReference>
<dbReference type="Pfam" id="PF00817">
    <property type="entry name" value="IMS"/>
    <property type="match status" value="1"/>
</dbReference>
<keyword evidence="4" id="KW-0234">DNA repair</keyword>
<evidence type="ECO:0000313" key="7">
    <source>
        <dbReference type="EMBL" id="MFC3909230.1"/>
    </source>
</evidence>
<dbReference type="Gene3D" id="3.40.1170.60">
    <property type="match status" value="1"/>
</dbReference>
<evidence type="ECO:0000256" key="4">
    <source>
        <dbReference type="ARBA" id="ARBA00023204"/>
    </source>
</evidence>
<keyword evidence="5" id="KW-0742">SOS response</keyword>
<dbReference type="InterPro" id="IPR017961">
    <property type="entry name" value="DNA_pol_Y-fam_little_finger"/>
</dbReference>
<keyword evidence="2" id="KW-0227">DNA damage</keyword>
<dbReference type="InterPro" id="IPR043128">
    <property type="entry name" value="Rev_trsase/Diguanyl_cyclase"/>
</dbReference>
<keyword evidence="8" id="KW-1185">Reference proteome</keyword>
<dbReference type="Pfam" id="PF11799">
    <property type="entry name" value="IMS_C"/>
    <property type="match status" value="1"/>
</dbReference>
<evidence type="ECO:0000313" key="8">
    <source>
        <dbReference type="Proteomes" id="UP001595758"/>
    </source>
</evidence>
<evidence type="ECO:0000256" key="2">
    <source>
        <dbReference type="ARBA" id="ARBA00022763"/>
    </source>
</evidence>
<gene>
    <name evidence="7" type="ORF">ACFORL_09115</name>
</gene>
<dbReference type="InterPro" id="IPR001126">
    <property type="entry name" value="UmuC"/>
</dbReference>
<dbReference type="InterPro" id="IPR043502">
    <property type="entry name" value="DNA/RNA_pol_sf"/>
</dbReference>
<evidence type="ECO:0000259" key="6">
    <source>
        <dbReference type="PROSITE" id="PS50173"/>
    </source>
</evidence>
<name>A0ABV8CGW2_9GAMM</name>
<dbReference type="RefSeq" id="WP_382343250.1">
    <property type="nucleotide sequence ID" value="NZ_JBHSAB010000022.1"/>
</dbReference>
<dbReference type="PANTHER" id="PTHR11076">
    <property type="entry name" value="DNA REPAIR POLYMERASE UMUC / TRANSFERASE FAMILY MEMBER"/>
    <property type="match status" value="1"/>
</dbReference>
<protein>
    <submittedName>
        <fullName evidence="7">Y-family DNA polymerase</fullName>
    </submittedName>
</protein>
<evidence type="ECO:0000256" key="3">
    <source>
        <dbReference type="ARBA" id="ARBA00023199"/>
    </source>
</evidence>